<dbReference type="PROSITE" id="PS01124">
    <property type="entry name" value="HTH_ARAC_FAMILY_2"/>
    <property type="match status" value="1"/>
</dbReference>
<dbReference type="Gene3D" id="1.10.10.60">
    <property type="entry name" value="Homeodomain-like"/>
    <property type="match status" value="1"/>
</dbReference>
<organism evidence="5 6">
    <name type="scientific">Burkholderia lata (strain ATCC 17760 / DSM 23089 / LMG 22485 / NCIMB 9086 / R18194 / 383)</name>
    <dbReference type="NCBI Taxonomy" id="482957"/>
    <lineage>
        <taxon>Bacteria</taxon>
        <taxon>Pseudomonadati</taxon>
        <taxon>Pseudomonadota</taxon>
        <taxon>Betaproteobacteria</taxon>
        <taxon>Burkholderiales</taxon>
        <taxon>Burkholderiaceae</taxon>
        <taxon>Burkholderia</taxon>
        <taxon>Burkholderia cepacia complex</taxon>
    </lineage>
</organism>
<gene>
    <name evidence="5" type="ORF">BLA18109_01192</name>
</gene>
<dbReference type="PROSITE" id="PS00041">
    <property type="entry name" value="HTH_ARAC_FAMILY_1"/>
    <property type="match status" value="1"/>
</dbReference>
<dbReference type="InterPro" id="IPR050204">
    <property type="entry name" value="AraC_XylS_family_regulators"/>
</dbReference>
<dbReference type="Proteomes" id="UP000494260">
    <property type="component" value="Unassembled WGS sequence"/>
</dbReference>
<dbReference type="Pfam" id="PF12833">
    <property type="entry name" value="HTH_18"/>
    <property type="match status" value="1"/>
</dbReference>
<dbReference type="InterPro" id="IPR018060">
    <property type="entry name" value="HTH_AraC"/>
</dbReference>
<dbReference type="GO" id="GO:0043565">
    <property type="term" value="F:sequence-specific DNA binding"/>
    <property type="evidence" value="ECO:0007669"/>
    <property type="project" value="InterPro"/>
</dbReference>
<dbReference type="Pfam" id="PF14525">
    <property type="entry name" value="AraC_binding_2"/>
    <property type="match status" value="1"/>
</dbReference>
<evidence type="ECO:0000313" key="5">
    <source>
        <dbReference type="EMBL" id="VWC58532.1"/>
    </source>
</evidence>
<dbReference type="PANTHER" id="PTHR46796:SF6">
    <property type="entry name" value="ARAC SUBFAMILY"/>
    <property type="match status" value="1"/>
</dbReference>
<name>A0A6P2TC61_BURL3</name>
<dbReference type="PANTHER" id="PTHR46796">
    <property type="entry name" value="HTH-TYPE TRANSCRIPTIONAL ACTIVATOR RHAS-RELATED"/>
    <property type="match status" value="1"/>
</dbReference>
<evidence type="ECO:0000259" key="4">
    <source>
        <dbReference type="PROSITE" id="PS01124"/>
    </source>
</evidence>
<dbReference type="EMBL" id="CABVQH010000003">
    <property type="protein sequence ID" value="VWC58532.1"/>
    <property type="molecule type" value="Genomic_DNA"/>
</dbReference>
<accession>A0A6P2TC61</accession>
<protein>
    <submittedName>
        <fullName evidence="5">AraC family transcriptional regulator</fullName>
    </submittedName>
</protein>
<dbReference type="AlphaFoldDB" id="A0A6P2TC61"/>
<dbReference type="InterPro" id="IPR018062">
    <property type="entry name" value="HTH_AraC-typ_CS"/>
</dbReference>
<feature type="domain" description="HTH araC/xylS-type" evidence="4">
    <location>
        <begin position="172"/>
        <end position="272"/>
    </location>
</feature>
<proteinExistence type="predicted"/>
<dbReference type="SMART" id="SM00342">
    <property type="entry name" value="HTH_ARAC"/>
    <property type="match status" value="1"/>
</dbReference>
<keyword evidence="3" id="KW-0804">Transcription</keyword>
<reference evidence="5 6" key="1">
    <citation type="submission" date="2019-09" db="EMBL/GenBank/DDBJ databases">
        <authorList>
            <person name="Depoorter E."/>
        </authorList>
    </citation>
    <scope>NUCLEOTIDE SEQUENCE [LARGE SCALE GENOMIC DNA]</scope>
    <source>
        <strain evidence="5">R-18109</strain>
    </source>
</reference>
<dbReference type="InterPro" id="IPR009057">
    <property type="entry name" value="Homeodomain-like_sf"/>
</dbReference>
<dbReference type="SUPFAM" id="SSF46689">
    <property type="entry name" value="Homeodomain-like"/>
    <property type="match status" value="1"/>
</dbReference>
<sequence length="302" mass="34118">MDSSAAILGPLILSGRHWLHQEGSLVYEMRRTERRIRTDGQDFFYIMLLLGGRNLLHSKNGQARRGAGDLCFSDAAQPHEYEIRPGGGVSLVVPRDFLPGGAERFHGRTLSSGIGRLLGDHLMSLFQNLTELREQDVPHIVQSTLQLVTAAVAPTADTVHAAESPIRNALWGSVRRYIEDHLLDPDLAPDRICRDVGISRAKLYQLFEGSGGVMRQIQRKRLQRIYHVLADLGRPRTRIAEIAWSHGFTDEKHFYRLFKAEFGHTPGETLERIRHPSEDLDVERRMRADHAPGWNVCWGVPA</sequence>
<evidence type="ECO:0000256" key="1">
    <source>
        <dbReference type="ARBA" id="ARBA00023015"/>
    </source>
</evidence>
<evidence type="ECO:0000256" key="3">
    <source>
        <dbReference type="ARBA" id="ARBA00023163"/>
    </source>
</evidence>
<keyword evidence="1" id="KW-0805">Transcription regulation</keyword>
<evidence type="ECO:0000256" key="2">
    <source>
        <dbReference type="ARBA" id="ARBA00023125"/>
    </source>
</evidence>
<evidence type="ECO:0000313" key="6">
    <source>
        <dbReference type="Proteomes" id="UP000494260"/>
    </source>
</evidence>
<keyword evidence="2" id="KW-0238">DNA-binding</keyword>
<dbReference type="InterPro" id="IPR035418">
    <property type="entry name" value="AraC-bd_2"/>
</dbReference>
<dbReference type="GO" id="GO:0003700">
    <property type="term" value="F:DNA-binding transcription factor activity"/>
    <property type="evidence" value="ECO:0007669"/>
    <property type="project" value="InterPro"/>
</dbReference>